<dbReference type="PANTHER" id="PTHR19375">
    <property type="entry name" value="HEAT SHOCK PROTEIN 70KDA"/>
    <property type="match status" value="1"/>
</dbReference>
<evidence type="ECO:0008006" key="8">
    <source>
        <dbReference type="Google" id="ProtNLM"/>
    </source>
</evidence>
<proteinExistence type="inferred from homology"/>
<evidence type="ECO:0000256" key="2">
    <source>
        <dbReference type="ARBA" id="ARBA00022741"/>
    </source>
</evidence>
<dbReference type="InterPro" id="IPR018181">
    <property type="entry name" value="Heat_shock_70_CS"/>
</dbReference>
<organism evidence="7">
    <name type="scientific">Ditylum brightwellii</name>
    <dbReference type="NCBI Taxonomy" id="49249"/>
    <lineage>
        <taxon>Eukaryota</taxon>
        <taxon>Sar</taxon>
        <taxon>Stramenopiles</taxon>
        <taxon>Ochrophyta</taxon>
        <taxon>Bacillariophyta</taxon>
        <taxon>Mediophyceae</taxon>
        <taxon>Lithodesmiophycidae</taxon>
        <taxon>Lithodesmiales</taxon>
        <taxon>Lithodesmiaceae</taxon>
        <taxon>Ditylum</taxon>
    </lineage>
</organism>
<dbReference type="Gene3D" id="3.90.640.10">
    <property type="entry name" value="Actin, Chain A, domain 4"/>
    <property type="match status" value="1"/>
</dbReference>
<dbReference type="Gene3D" id="3.30.420.40">
    <property type="match status" value="2"/>
</dbReference>
<dbReference type="GO" id="GO:0140662">
    <property type="term" value="F:ATP-dependent protein folding chaperone"/>
    <property type="evidence" value="ECO:0007669"/>
    <property type="project" value="InterPro"/>
</dbReference>
<dbReference type="AlphaFoldDB" id="A0A7S4SGY4"/>
<dbReference type="EMBL" id="HBNS01044700">
    <property type="protein sequence ID" value="CAE4644539.1"/>
    <property type="molecule type" value="Transcribed_RNA"/>
</dbReference>
<dbReference type="InterPro" id="IPR013126">
    <property type="entry name" value="Hsp_70_fam"/>
</dbReference>
<keyword evidence="3 4" id="KW-0067">ATP-binding</keyword>
<dbReference type="SUPFAM" id="SSF100934">
    <property type="entry name" value="Heat shock protein 70kD (HSP70), C-terminal subdomain"/>
    <property type="match status" value="1"/>
</dbReference>
<dbReference type="PRINTS" id="PR00301">
    <property type="entry name" value="HEATSHOCK70"/>
</dbReference>
<feature type="region of interest" description="Disordered" evidence="6">
    <location>
        <begin position="484"/>
        <end position="508"/>
    </location>
</feature>
<dbReference type="FunFam" id="3.90.640.10:FF:000002">
    <property type="entry name" value="Heat shock 70 kDa"/>
    <property type="match status" value="1"/>
</dbReference>
<dbReference type="GO" id="GO:0005524">
    <property type="term" value="F:ATP binding"/>
    <property type="evidence" value="ECO:0007669"/>
    <property type="project" value="UniProtKB-KW"/>
</dbReference>
<feature type="compositionally biased region" description="Acidic residues" evidence="6">
    <location>
        <begin position="495"/>
        <end position="508"/>
    </location>
</feature>
<dbReference type="FunFam" id="3.30.420.40:FF:000545">
    <property type="entry name" value="Endoplasmic reticulum chaperone BiP"/>
    <property type="match status" value="1"/>
</dbReference>
<sequence length="508" mass="55998">MVLQKMKTTAEAYLGQQVTRAIITVPAYFNDAQRQATRDAGAIAGLTVERIINEPTAAAIAYGMEERSKQEETILVYDLGGGTFDVTLLSVDDGAFEVLATSGDTHLGGEDFDQNVMKYFTKSMHKKFGVDISHNKHALQKLRKEVERVKRTLSTQTQARVEIDNIVNGFDFSETLTRARFEELNADLFKKTLGPVKKVLQDAGLSKVDVDKVVLVGGSTRIPKVQSMVGDYFGKKPSTGVNPDEAVAYGAAIQGGVLMGDERLHDVVVLDATSLSFGIETAGGIMTKLIDRGITIPTSKSQTFSTYQDNQSTVRIQVFEGERSMTKDNLLLGSFDLVGIPPASRGIPQIEVTFAVNADGILQVSASDKSTGKTEQITITSEKGRLSDEDIQRMVDEAEKYAEEDGKIKERVDARNSLESYLYNLRNTFDDVTNEKLPKEDRNEIQGMIEEALDWLEENNNADKDEIDTKQREIEQVANPILRQLYSSGGSSGSDENEDDIDFGDDEL</sequence>
<accession>A0A7S4SGY4</accession>
<dbReference type="Pfam" id="PF00012">
    <property type="entry name" value="HSP70"/>
    <property type="match status" value="1"/>
</dbReference>
<dbReference type="PROSITE" id="PS00329">
    <property type="entry name" value="HSP70_2"/>
    <property type="match status" value="1"/>
</dbReference>
<dbReference type="Gene3D" id="2.60.34.10">
    <property type="entry name" value="Substrate Binding Domain Of DNAk, Chain A, domain 1"/>
    <property type="match status" value="1"/>
</dbReference>
<dbReference type="Gene3D" id="1.20.1270.10">
    <property type="match status" value="1"/>
</dbReference>
<dbReference type="InterPro" id="IPR029048">
    <property type="entry name" value="HSP70_C_sf"/>
</dbReference>
<evidence type="ECO:0000313" key="7">
    <source>
        <dbReference type="EMBL" id="CAE4644539.1"/>
    </source>
</evidence>
<evidence type="ECO:0000256" key="4">
    <source>
        <dbReference type="RuleBase" id="RU003322"/>
    </source>
</evidence>
<feature type="coiled-coil region" evidence="5">
    <location>
        <begin position="132"/>
        <end position="159"/>
    </location>
</feature>
<comment type="similarity">
    <text evidence="1 4">Belongs to the heat shock protein 70 family.</text>
</comment>
<dbReference type="PROSITE" id="PS01036">
    <property type="entry name" value="HSP70_3"/>
    <property type="match status" value="1"/>
</dbReference>
<dbReference type="InterPro" id="IPR029047">
    <property type="entry name" value="HSP70_peptide-bd_sf"/>
</dbReference>
<evidence type="ECO:0000256" key="6">
    <source>
        <dbReference type="SAM" id="MobiDB-lite"/>
    </source>
</evidence>
<keyword evidence="5" id="KW-0175">Coiled coil</keyword>
<dbReference type="SUPFAM" id="SSF53067">
    <property type="entry name" value="Actin-like ATPase domain"/>
    <property type="match status" value="2"/>
</dbReference>
<dbReference type="SUPFAM" id="SSF100920">
    <property type="entry name" value="Heat shock protein 70kD (HSP70), peptide-binding domain"/>
    <property type="match status" value="1"/>
</dbReference>
<evidence type="ECO:0000256" key="5">
    <source>
        <dbReference type="SAM" id="Coils"/>
    </source>
</evidence>
<gene>
    <name evidence="7" type="ORF">DBRI00130_LOCUS34626</name>
</gene>
<dbReference type="InterPro" id="IPR043129">
    <property type="entry name" value="ATPase_NBD"/>
</dbReference>
<reference evidence="7" key="1">
    <citation type="submission" date="2021-01" db="EMBL/GenBank/DDBJ databases">
        <authorList>
            <person name="Corre E."/>
            <person name="Pelletier E."/>
            <person name="Niang G."/>
            <person name="Scheremetjew M."/>
            <person name="Finn R."/>
            <person name="Kale V."/>
            <person name="Holt S."/>
            <person name="Cochrane G."/>
            <person name="Meng A."/>
            <person name="Brown T."/>
            <person name="Cohen L."/>
        </authorList>
    </citation>
    <scope>NUCLEOTIDE SEQUENCE</scope>
    <source>
        <strain evidence="7">GSO104</strain>
    </source>
</reference>
<dbReference type="FunFam" id="2.60.34.10:FF:000002">
    <property type="entry name" value="Heat shock 70 kDa"/>
    <property type="match status" value="1"/>
</dbReference>
<evidence type="ECO:0000256" key="1">
    <source>
        <dbReference type="ARBA" id="ARBA00007381"/>
    </source>
</evidence>
<keyword evidence="2 4" id="KW-0547">Nucleotide-binding</keyword>
<name>A0A7S4SGY4_9STRA</name>
<protein>
    <recommendedName>
        <fullName evidence="8">Heat shock protein 70</fullName>
    </recommendedName>
</protein>
<evidence type="ECO:0000256" key="3">
    <source>
        <dbReference type="ARBA" id="ARBA00022840"/>
    </source>
</evidence>